<evidence type="ECO:0000313" key="1">
    <source>
        <dbReference type="EMBL" id="QEC69106.1"/>
    </source>
</evidence>
<dbReference type="RefSeq" id="WP_147191826.1">
    <property type="nucleotide sequence ID" value="NZ_CP042435.1"/>
</dbReference>
<dbReference type="InterPro" id="IPR016181">
    <property type="entry name" value="Acyl_CoA_acyltransferase"/>
</dbReference>
<dbReference type="Gene3D" id="3.40.630.30">
    <property type="match status" value="1"/>
</dbReference>
<protein>
    <recommendedName>
        <fullName evidence="3">GNAT family N-acetyltransferase</fullName>
    </recommendedName>
</protein>
<organism evidence="1 2">
    <name type="scientific">Panacibacter ginsenosidivorans</name>
    <dbReference type="NCBI Taxonomy" id="1813871"/>
    <lineage>
        <taxon>Bacteria</taxon>
        <taxon>Pseudomonadati</taxon>
        <taxon>Bacteroidota</taxon>
        <taxon>Chitinophagia</taxon>
        <taxon>Chitinophagales</taxon>
        <taxon>Chitinophagaceae</taxon>
        <taxon>Panacibacter</taxon>
    </lineage>
</organism>
<gene>
    <name evidence="1" type="ORF">FRZ67_17960</name>
</gene>
<reference evidence="1 2" key="1">
    <citation type="journal article" date="2016" name="Int. J. Syst. Evol. Microbiol.">
        <title>Panacibacter ginsenosidivorans gen. nov., sp. nov., with ginsenoside converting activity isolated from soil of a ginseng field.</title>
        <authorList>
            <person name="Siddiqi M.Z."/>
            <person name="Muhammad Shafi S."/>
            <person name="Choi K.D."/>
            <person name="Im W.T."/>
        </authorList>
    </citation>
    <scope>NUCLEOTIDE SEQUENCE [LARGE SCALE GENOMIC DNA]</scope>
    <source>
        <strain evidence="1 2">Gsoil1550</strain>
    </source>
</reference>
<accession>A0A5B8VF18</accession>
<keyword evidence="2" id="KW-1185">Reference proteome</keyword>
<dbReference type="SUPFAM" id="SSF55729">
    <property type="entry name" value="Acyl-CoA N-acyltransferases (Nat)"/>
    <property type="match status" value="1"/>
</dbReference>
<dbReference type="OrthoDB" id="825269at2"/>
<dbReference type="KEGG" id="pgin:FRZ67_17960"/>
<proteinExistence type="predicted"/>
<evidence type="ECO:0000313" key="2">
    <source>
        <dbReference type="Proteomes" id="UP000321533"/>
    </source>
</evidence>
<dbReference type="Proteomes" id="UP000321533">
    <property type="component" value="Chromosome"/>
</dbReference>
<dbReference type="AlphaFoldDB" id="A0A5B8VF18"/>
<sequence>MKKLLKKIKPTVIKNYVYGGKDFEKLPILKLPETFTLKIFDDNALTGINIIDRHKNADNTCYAVFENDHLAHISWVYKNNLLLRQLGYGRNYYTMGSYTDPAYRGRGIFSVILNSMMRDHPDKRFLGFVDPLNEVSIKGLIKAGLEKWYQFKLIRVFGLKIYLKKYED</sequence>
<dbReference type="EMBL" id="CP042435">
    <property type="protein sequence ID" value="QEC69106.1"/>
    <property type="molecule type" value="Genomic_DNA"/>
</dbReference>
<name>A0A5B8VF18_9BACT</name>
<evidence type="ECO:0008006" key="3">
    <source>
        <dbReference type="Google" id="ProtNLM"/>
    </source>
</evidence>